<gene>
    <name evidence="2" type="ORF">FJT64_002245</name>
</gene>
<feature type="compositionally biased region" description="Basic and acidic residues" evidence="1">
    <location>
        <begin position="51"/>
        <end position="75"/>
    </location>
</feature>
<protein>
    <submittedName>
        <fullName evidence="2">Uncharacterized protein</fullName>
    </submittedName>
</protein>
<evidence type="ECO:0000256" key="1">
    <source>
        <dbReference type="SAM" id="MobiDB-lite"/>
    </source>
</evidence>
<feature type="region of interest" description="Disordered" evidence="1">
    <location>
        <begin position="1"/>
        <end position="107"/>
    </location>
</feature>
<evidence type="ECO:0000313" key="3">
    <source>
        <dbReference type="Proteomes" id="UP000440578"/>
    </source>
</evidence>
<comment type="caution">
    <text evidence="2">The sequence shown here is derived from an EMBL/GenBank/DDBJ whole genome shotgun (WGS) entry which is preliminary data.</text>
</comment>
<evidence type="ECO:0000313" key="2">
    <source>
        <dbReference type="EMBL" id="KAF0307719.1"/>
    </source>
</evidence>
<reference evidence="2 3" key="1">
    <citation type="submission" date="2019-07" db="EMBL/GenBank/DDBJ databases">
        <title>Draft genome assembly of a fouling barnacle, Amphibalanus amphitrite (Darwin, 1854): The first reference genome for Thecostraca.</title>
        <authorList>
            <person name="Kim W."/>
        </authorList>
    </citation>
    <scope>NUCLEOTIDE SEQUENCE [LARGE SCALE GENOMIC DNA]</scope>
    <source>
        <strain evidence="2">SNU_AA5</strain>
        <tissue evidence="2">Soma without cirri and trophi</tissue>
    </source>
</reference>
<sequence>MNRDDEEDKTNKKKSQSRSRTRESSGSSDPDFETSAAVGGRRGGYATRRTRQVESDPPPHDLSRILPRDPPDCLRRGTKRKSQSSPRLLCFDPAPEDSGGGPSSSIMVQSDSIVAPSGLIMAPNIIIMAPSIMTQGDFIMAQNGLVRSLSSFTRTPNNSIVTWKRLILAQMNVDTDLRILTMTPKDLIAQRR</sequence>
<proteinExistence type="predicted"/>
<organism evidence="2 3">
    <name type="scientific">Amphibalanus amphitrite</name>
    <name type="common">Striped barnacle</name>
    <name type="synonym">Balanus amphitrite</name>
    <dbReference type="NCBI Taxonomy" id="1232801"/>
    <lineage>
        <taxon>Eukaryota</taxon>
        <taxon>Metazoa</taxon>
        <taxon>Ecdysozoa</taxon>
        <taxon>Arthropoda</taxon>
        <taxon>Crustacea</taxon>
        <taxon>Multicrustacea</taxon>
        <taxon>Cirripedia</taxon>
        <taxon>Thoracica</taxon>
        <taxon>Thoracicalcarea</taxon>
        <taxon>Balanomorpha</taxon>
        <taxon>Balanoidea</taxon>
        <taxon>Balanidae</taxon>
        <taxon>Amphibalaninae</taxon>
        <taxon>Amphibalanus</taxon>
    </lineage>
</organism>
<name>A0A6A4WQX5_AMPAM</name>
<dbReference type="AlphaFoldDB" id="A0A6A4WQX5"/>
<keyword evidence="3" id="KW-1185">Reference proteome</keyword>
<dbReference type="Proteomes" id="UP000440578">
    <property type="component" value="Unassembled WGS sequence"/>
</dbReference>
<dbReference type="EMBL" id="VIIS01000547">
    <property type="protein sequence ID" value="KAF0307719.1"/>
    <property type="molecule type" value="Genomic_DNA"/>
</dbReference>
<accession>A0A6A4WQX5</accession>